<protein>
    <recommendedName>
        <fullName evidence="3">BrnT family toxin</fullName>
    </recommendedName>
</protein>
<dbReference type="RefSeq" id="WP_106664701.1">
    <property type="nucleotide sequence ID" value="NZ_PGGM01000006.1"/>
</dbReference>
<evidence type="ECO:0000313" key="2">
    <source>
        <dbReference type="Proteomes" id="UP000241764"/>
    </source>
</evidence>
<dbReference type="OrthoDB" id="839663at2"/>
<dbReference type="InterPro" id="IPR007460">
    <property type="entry name" value="BrnT_toxin"/>
</dbReference>
<keyword evidence="2" id="KW-1185">Reference proteome</keyword>
<evidence type="ECO:0000313" key="1">
    <source>
        <dbReference type="EMBL" id="PSH63490.1"/>
    </source>
</evidence>
<dbReference type="EMBL" id="PGGM01000006">
    <property type="protein sequence ID" value="PSH63490.1"/>
    <property type="molecule type" value="Genomic_DNA"/>
</dbReference>
<dbReference type="Gene3D" id="3.10.450.530">
    <property type="entry name" value="Ribonuclease toxin, BrnT, of type II toxin-antitoxin system"/>
    <property type="match status" value="1"/>
</dbReference>
<organism evidence="1 2">
    <name type="scientific">Phyllobacterium sophorae</name>
    <dbReference type="NCBI Taxonomy" id="1520277"/>
    <lineage>
        <taxon>Bacteria</taxon>
        <taxon>Pseudomonadati</taxon>
        <taxon>Pseudomonadota</taxon>
        <taxon>Alphaproteobacteria</taxon>
        <taxon>Hyphomicrobiales</taxon>
        <taxon>Phyllobacteriaceae</taxon>
        <taxon>Phyllobacterium</taxon>
    </lineage>
</organism>
<sequence length="97" mass="11479">MKDVELQFEWDVEKAKSNIVKHGISFPNAAKIFANEILEYVDVREDYGELRFIALGRVDFKIYRVVYTRRADKVIRIISAQKAGKYEQEIYYRKTLA</sequence>
<dbReference type="Proteomes" id="UP000241764">
    <property type="component" value="Unassembled WGS sequence"/>
</dbReference>
<reference evidence="2" key="1">
    <citation type="submission" date="2017-11" db="EMBL/GenBank/DDBJ databases">
        <authorList>
            <person name="Kuznetsova I."/>
            <person name="Sazanova A."/>
            <person name="Chirak E."/>
            <person name="Safronova V."/>
            <person name="Willems A."/>
        </authorList>
    </citation>
    <scope>NUCLEOTIDE SEQUENCE [LARGE SCALE GENOMIC DNA]</scope>
    <source>
        <strain evidence="2">CCBAU 03422</strain>
    </source>
</reference>
<name>A0A2P7BAJ0_9HYPH</name>
<dbReference type="InterPro" id="IPR038573">
    <property type="entry name" value="BrnT_sf"/>
</dbReference>
<evidence type="ECO:0008006" key="3">
    <source>
        <dbReference type="Google" id="ProtNLM"/>
    </source>
</evidence>
<gene>
    <name evidence="1" type="ORF">CU103_14560</name>
</gene>
<proteinExistence type="predicted"/>
<comment type="caution">
    <text evidence="1">The sequence shown here is derived from an EMBL/GenBank/DDBJ whole genome shotgun (WGS) entry which is preliminary data.</text>
</comment>
<accession>A0A2P7BAJ0</accession>
<dbReference type="AlphaFoldDB" id="A0A2P7BAJ0"/>
<dbReference type="Pfam" id="PF04365">
    <property type="entry name" value="BrnT_toxin"/>
    <property type="match status" value="1"/>
</dbReference>